<feature type="region of interest" description="Disordered" evidence="1">
    <location>
        <begin position="295"/>
        <end position="315"/>
    </location>
</feature>
<dbReference type="EMBL" id="JALLPJ020001148">
    <property type="protein sequence ID" value="KAL3775584.1"/>
    <property type="molecule type" value="Genomic_DNA"/>
</dbReference>
<feature type="compositionally biased region" description="Low complexity" evidence="1">
    <location>
        <begin position="483"/>
        <end position="494"/>
    </location>
</feature>
<evidence type="ECO:0000313" key="3">
    <source>
        <dbReference type="EMBL" id="KAL3775584.1"/>
    </source>
</evidence>
<accession>A0ABD3NHY7</accession>
<organism evidence="3 4">
    <name type="scientific">Cyclotella atomus</name>
    <dbReference type="NCBI Taxonomy" id="382360"/>
    <lineage>
        <taxon>Eukaryota</taxon>
        <taxon>Sar</taxon>
        <taxon>Stramenopiles</taxon>
        <taxon>Ochrophyta</taxon>
        <taxon>Bacillariophyta</taxon>
        <taxon>Coscinodiscophyceae</taxon>
        <taxon>Thalassiosirophycidae</taxon>
        <taxon>Stephanodiscales</taxon>
        <taxon>Stephanodiscaceae</taxon>
        <taxon>Cyclotella</taxon>
    </lineage>
</organism>
<evidence type="ECO:0000256" key="2">
    <source>
        <dbReference type="SAM" id="SignalP"/>
    </source>
</evidence>
<feature type="region of interest" description="Disordered" evidence="1">
    <location>
        <begin position="443"/>
        <end position="557"/>
    </location>
</feature>
<keyword evidence="2" id="KW-0732">Signal</keyword>
<evidence type="ECO:0000256" key="1">
    <source>
        <dbReference type="SAM" id="MobiDB-lite"/>
    </source>
</evidence>
<dbReference type="Proteomes" id="UP001530400">
    <property type="component" value="Unassembled WGS sequence"/>
</dbReference>
<keyword evidence="4" id="KW-1185">Reference proteome</keyword>
<comment type="caution">
    <text evidence="3">The sequence shown here is derived from an EMBL/GenBank/DDBJ whole genome shotgun (WGS) entry which is preliminary data.</text>
</comment>
<proteinExistence type="predicted"/>
<feature type="compositionally biased region" description="Polar residues" evidence="1">
    <location>
        <begin position="511"/>
        <end position="524"/>
    </location>
</feature>
<dbReference type="AlphaFoldDB" id="A0ABD3NHY7"/>
<protein>
    <submittedName>
        <fullName evidence="3">Uncharacterized protein</fullName>
    </submittedName>
</protein>
<sequence length="587" mass="66056">MRQPLRFAASLLPILPFVTSYHQSNGHRQLTLIPDGHELISLHQQTIWHRELSSAQQHIRTKRNRHLKDRRLQSSECMSPLQRWFIQNIESIPSVTWDAVEQYNITTLAYLYKHYVHNGEGTDEYFGAYGERTNEMKENHAGLIEFWKEDIDTSERSDLGSTQDSIASSAASQHHFLTTQQSNVILLGMHGDDLSYLQTLVPTLQQIYSLEASEAKSLAVEIQSIIEELPGKYTNPLLTSNAIATQSSGGSIRERDSIIVGDGVFTFLEWLELSYDGPDYIHSHEYAHHVQYDLGEQSRGGGGMGDDGSPSSKADETRRLELMADVFGSYYLAHKEGGGFDASRLYEIHRSAFSLGDCQSKDGTHHGTPRQRECASNFGSNLAMPSYVDGGYKLTPSQLRTMFDGKFASILALDEDVCTPVVEESTLDKNIYGEDFDLAETPFFGDDGGFEETDNNGDLPPGYLEPVVSWFDPKPASYYDGGQTTSSETNQESSIEPESQSYDPYEPYDSYQASESSPQESNEWYSEEAYAEDEKEAPPNLIEADDYQQNGDDTGDDWFRQMEMTQEMIGLDRLTGVQQKHTLLRQA</sequence>
<name>A0ABD3NHY7_9STRA</name>
<gene>
    <name evidence="3" type="ORF">ACHAWO_013316</name>
</gene>
<feature type="chain" id="PRO_5044770895" evidence="2">
    <location>
        <begin position="21"/>
        <end position="587"/>
    </location>
</feature>
<evidence type="ECO:0000313" key="4">
    <source>
        <dbReference type="Proteomes" id="UP001530400"/>
    </source>
</evidence>
<feature type="signal peptide" evidence="2">
    <location>
        <begin position="1"/>
        <end position="20"/>
    </location>
</feature>
<reference evidence="3 4" key="1">
    <citation type="submission" date="2024-10" db="EMBL/GenBank/DDBJ databases">
        <title>Updated reference genomes for cyclostephanoid diatoms.</title>
        <authorList>
            <person name="Roberts W.R."/>
            <person name="Alverson A.J."/>
        </authorList>
    </citation>
    <scope>NUCLEOTIDE SEQUENCE [LARGE SCALE GENOMIC DNA]</scope>
    <source>
        <strain evidence="3 4">AJA010-31</strain>
    </source>
</reference>
<feature type="compositionally biased region" description="Acidic residues" evidence="1">
    <location>
        <begin position="525"/>
        <end position="535"/>
    </location>
</feature>